<proteinExistence type="predicted"/>
<dbReference type="GO" id="GO:0004803">
    <property type="term" value="F:transposase activity"/>
    <property type="evidence" value="ECO:0007669"/>
    <property type="project" value="InterPro"/>
</dbReference>
<dbReference type="AlphaFoldDB" id="A0A645BVI4"/>
<evidence type="ECO:0000313" key="2">
    <source>
        <dbReference type="EMBL" id="MPM69429.1"/>
    </source>
</evidence>
<organism evidence="2">
    <name type="scientific">bioreactor metagenome</name>
    <dbReference type="NCBI Taxonomy" id="1076179"/>
    <lineage>
        <taxon>unclassified sequences</taxon>
        <taxon>metagenomes</taxon>
        <taxon>ecological metagenomes</taxon>
    </lineage>
</organism>
<dbReference type="SUPFAM" id="SSF53098">
    <property type="entry name" value="Ribonuclease H-like"/>
    <property type="match status" value="1"/>
</dbReference>
<dbReference type="PANTHER" id="PTHR34614:SF2">
    <property type="entry name" value="TRANSPOSASE IS4-LIKE DOMAIN-CONTAINING PROTEIN"/>
    <property type="match status" value="1"/>
</dbReference>
<dbReference type="EMBL" id="VSSQ01022867">
    <property type="protein sequence ID" value="MPM69429.1"/>
    <property type="molecule type" value="Genomic_DNA"/>
</dbReference>
<name>A0A645BVI4_9ZZZZ</name>
<accession>A0A645BVI4</accession>
<sequence length="477" mass="54758">MSMPDWVAAYKGPGKEIKEQNGRFYLYERTTVYDKEKKRAKKISGAYLGRITENGLIPKNSCLVSAEPKPDVEYGASKLLFDMSGDIRAELQKRFPECWRYIYVLALLRIVSMEPFKRLHEGYVRSFLSVELPGLDLSSKAMSGFLAALGDRRPAMVDFMKGFVSGTEYILFDGTRILSHSDNMLNAKQGYCHTPDYSPQVNLMYAFSLKPEAAPVYYRTFAGNICDVSSFREAAAESGVKDMVVIADKGFGSDYNFKMMDSCGLKYIVPLRRNSRYFNKDRIGSRDYKGTFLFNDRPVWFFEEIIKDADGNAAGKVVTYLDKDLELREQRDYMSRIASHVDGYTEEGLFERAGKMGVLLIRTNIEADGRNVYEFYKKRAAIEESFDVLKNTLEADVSYMQKDVSFEAWAFINHISLMIIYRLYSRMKDAEMLQKFSIRDCIFYLSGIRKQLQGKEWKTTIITKKTAKVLELLGLKV</sequence>
<dbReference type="Pfam" id="PF01609">
    <property type="entry name" value="DDE_Tnp_1"/>
    <property type="match status" value="1"/>
</dbReference>
<dbReference type="GO" id="GO:0003677">
    <property type="term" value="F:DNA binding"/>
    <property type="evidence" value="ECO:0007669"/>
    <property type="project" value="InterPro"/>
</dbReference>
<feature type="domain" description="Transposase IS4-like" evidence="1">
    <location>
        <begin position="170"/>
        <end position="418"/>
    </location>
</feature>
<dbReference type="GO" id="GO:0006313">
    <property type="term" value="P:DNA transposition"/>
    <property type="evidence" value="ECO:0007669"/>
    <property type="project" value="InterPro"/>
</dbReference>
<dbReference type="InterPro" id="IPR012337">
    <property type="entry name" value="RNaseH-like_sf"/>
</dbReference>
<evidence type="ECO:0000259" key="1">
    <source>
        <dbReference type="Pfam" id="PF01609"/>
    </source>
</evidence>
<comment type="caution">
    <text evidence="2">The sequence shown here is derived from an EMBL/GenBank/DDBJ whole genome shotgun (WGS) entry which is preliminary data.</text>
</comment>
<gene>
    <name evidence="2" type="ORF">SDC9_116374</name>
</gene>
<reference evidence="2" key="1">
    <citation type="submission" date="2019-08" db="EMBL/GenBank/DDBJ databases">
        <authorList>
            <person name="Kucharzyk K."/>
            <person name="Murdoch R.W."/>
            <person name="Higgins S."/>
            <person name="Loffler F."/>
        </authorList>
    </citation>
    <scope>NUCLEOTIDE SEQUENCE</scope>
</reference>
<dbReference type="InterPro" id="IPR002559">
    <property type="entry name" value="Transposase_11"/>
</dbReference>
<dbReference type="PANTHER" id="PTHR34614">
    <property type="match status" value="1"/>
</dbReference>
<protein>
    <submittedName>
        <fullName evidence="2">IS1634 family transposase ISFac6</fullName>
    </submittedName>
</protein>